<name>A0ABS3Q7I1_9GAMM</name>
<sequence>MNAGTAFSRKTESVLNRVNPSAVHVEKNVNGTRQNSQLSKHQLGGYFANMDRAAYLLLMIWNQTAQAKDLQEFKHHLIIDVIVPLEWFNEVHYINKPKFRTAVNALIDIALTHITKAKRLTKIKQSEMTGISQTTYRTKWEPRLIELETYLHQLLNQAGQQVHRNI</sequence>
<dbReference type="Proteomes" id="UP000664835">
    <property type="component" value="Unassembled WGS sequence"/>
</dbReference>
<reference evidence="1 2" key="1">
    <citation type="submission" date="2021-03" db="EMBL/GenBank/DDBJ databases">
        <title>Thiomicrorhabdus sp.nov.,novel sulfur-oxidizing bacteria isolated from coastal sediment.</title>
        <authorList>
            <person name="Liu X."/>
        </authorList>
    </citation>
    <scope>NUCLEOTIDE SEQUENCE [LARGE SCALE GENOMIC DNA]</scope>
    <source>
        <strain evidence="1 2">6S2-11</strain>
    </source>
</reference>
<proteinExistence type="predicted"/>
<evidence type="ECO:0000313" key="2">
    <source>
        <dbReference type="Proteomes" id="UP000664835"/>
    </source>
</evidence>
<organism evidence="1 2">
    <name type="scientific">Thiomicrorhabdus marina</name>
    <dbReference type="NCBI Taxonomy" id="2818442"/>
    <lineage>
        <taxon>Bacteria</taxon>
        <taxon>Pseudomonadati</taxon>
        <taxon>Pseudomonadota</taxon>
        <taxon>Gammaproteobacteria</taxon>
        <taxon>Thiotrichales</taxon>
        <taxon>Piscirickettsiaceae</taxon>
        <taxon>Thiomicrorhabdus</taxon>
    </lineage>
</organism>
<protein>
    <submittedName>
        <fullName evidence="1">Uncharacterized protein</fullName>
    </submittedName>
</protein>
<keyword evidence="2" id="KW-1185">Reference proteome</keyword>
<comment type="caution">
    <text evidence="1">The sequence shown here is derived from an EMBL/GenBank/DDBJ whole genome shotgun (WGS) entry which is preliminary data.</text>
</comment>
<dbReference type="RefSeq" id="WP_208150931.1">
    <property type="nucleotide sequence ID" value="NZ_JAGETV010000035.1"/>
</dbReference>
<evidence type="ECO:0000313" key="1">
    <source>
        <dbReference type="EMBL" id="MBO1928316.1"/>
    </source>
</evidence>
<dbReference type="EMBL" id="JAGETV010000035">
    <property type="protein sequence ID" value="MBO1928316.1"/>
    <property type="molecule type" value="Genomic_DNA"/>
</dbReference>
<gene>
    <name evidence="1" type="ORF">J3998_12100</name>
</gene>
<accession>A0ABS3Q7I1</accession>